<dbReference type="Proteomes" id="UP000192783">
    <property type="component" value="Unassembled WGS sequence"/>
</dbReference>
<dbReference type="Gene3D" id="3.30.70.20">
    <property type="match status" value="2"/>
</dbReference>
<evidence type="ECO:0000256" key="2">
    <source>
        <dbReference type="ARBA" id="ARBA00023004"/>
    </source>
</evidence>
<evidence type="ECO:0000256" key="1">
    <source>
        <dbReference type="ARBA" id="ARBA00022723"/>
    </source>
</evidence>
<evidence type="ECO:0000259" key="4">
    <source>
        <dbReference type="PROSITE" id="PS51379"/>
    </source>
</evidence>
<gene>
    <name evidence="5" type="ORF">SAMN02746041_01501</name>
</gene>
<dbReference type="RefSeq" id="WP_084057252.1">
    <property type="nucleotide sequence ID" value="NZ_FWXF01000006.1"/>
</dbReference>
<dbReference type="InterPro" id="IPR017900">
    <property type="entry name" value="4Fe4S_Fe_S_CS"/>
</dbReference>
<accession>A0A1W1XFC6</accession>
<keyword evidence="2" id="KW-0408">Iron</keyword>
<feature type="domain" description="4Fe-4S ferredoxin-type" evidence="4">
    <location>
        <begin position="15"/>
        <end position="50"/>
    </location>
</feature>
<reference evidence="5 6" key="1">
    <citation type="submission" date="2017-04" db="EMBL/GenBank/DDBJ databases">
        <authorList>
            <person name="Afonso C.L."/>
            <person name="Miller P.J."/>
            <person name="Scott M.A."/>
            <person name="Spackman E."/>
            <person name="Goraichik I."/>
            <person name="Dimitrov K.M."/>
            <person name="Suarez D.L."/>
            <person name="Swayne D.E."/>
        </authorList>
    </citation>
    <scope>NUCLEOTIDE SEQUENCE [LARGE SCALE GENOMIC DNA]</scope>
    <source>
        <strain evidence="5 6">DSM 13146</strain>
    </source>
</reference>
<name>A0A1W1XFC6_9BACT</name>
<dbReference type="GO" id="GO:0051536">
    <property type="term" value="F:iron-sulfur cluster binding"/>
    <property type="evidence" value="ECO:0007669"/>
    <property type="project" value="UniProtKB-KW"/>
</dbReference>
<keyword evidence="3" id="KW-0411">Iron-sulfur</keyword>
<evidence type="ECO:0000313" key="5">
    <source>
        <dbReference type="EMBL" id="SMC22522.1"/>
    </source>
</evidence>
<protein>
    <submittedName>
        <fullName evidence="5">4Fe-4S binding domain-containing protein</fullName>
    </submittedName>
</protein>
<feature type="domain" description="4Fe-4S ferredoxin-type" evidence="4">
    <location>
        <begin position="188"/>
        <end position="218"/>
    </location>
</feature>
<dbReference type="PROSITE" id="PS51379">
    <property type="entry name" value="4FE4S_FER_2"/>
    <property type="match status" value="2"/>
</dbReference>
<dbReference type="InterPro" id="IPR017896">
    <property type="entry name" value="4Fe4S_Fe-S-bd"/>
</dbReference>
<sequence>MIQPAFWEAGPEGLWTPILDFRAGSSGCQWNCVACSRICPTAAIRRLSLEEKQGKGPFEAAGPVRMGLAFVDRSRCLPWALDRPCLVCEENCPVSPKAIQTREARVTIFQADRGTPASDERRLMLPGFSPPGDAALPEDVYLDSNSTANARPIPVTQWGHGWVRLDDRAPVSWKPERPGPVRLVRRLKRPHVDPLRCVGCGICQHECPVRGVPAIRVSAENESRHPKRRMVV</sequence>
<dbReference type="STRING" id="1121390.SAMN02746041_01501"/>
<dbReference type="SUPFAM" id="SSF54862">
    <property type="entry name" value="4Fe-4S ferredoxins"/>
    <property type="match status" value="1"/>
</dbReference>
<dbReference type="AlphaFoldDB" id="A0A1W1XFC6"/>
<keyword evidence="6" id="KW-1185">Reference proteome</keyword>
<dbReference type="Pfam" id="PF12797">
    <property type="entry name" value="Fer4_2"/>
    <property type="match status" value="1"/>
</dbReference>
<keyword evidence="1" id="KW-0479">Metal-binding</keyword>
<evidence type="ECO:0000313" key="6">
    <source>
        <dbReference type="Proteomes" id="UP000192783"/>
    </source>
</evidence>
<organism evidence="5 6">
    <name type="scientific">Desulfacinum hydrothermale DSM 13146</name>
    <dbReference type="NCBI Taxonomy" id="1121390"/>
    <lineage>
        <taxon>Bacteria</taxon>
        <taxon>Pseudomonadati</taxon>
        <taxon>Thermodesulfobacteriota</taxon>
        <taxon>Syntrophobacteria</taxon>
        <taxon>Syntrophobacterales</taxon>
        <taxon>Syntrophobacteraceae</taxon>
        <taxon>Desulfacinum</taxon>
    </lineage>
</organism>
<dbReference type="PROSITE" id="PS00198">
    <property type="entry name" value="4FE4S_FER_1"/>
    <property type="match status" value="1"/>
</dbReference>
<dbReference type="EMBL" id="FWXF01000006">
    <property type="protein sequence ID" value="SMC22522.1"/>
    <property type="molecule type" value="Genomic_DNA"/>
</dbReference>
<dbReference type="GO" id="GO:0046872">
    <property type="term" value="F:metal ion binding"/>
    <property type="evidence" value="ECO:0007669"/>
    <property type="project" value="UniProtKB-KW"/>
</dbReference>
<evidence type="ECO:0000256" key="3">
    <source>
        <dbReference type="ARBA" id="ARBA00023014"/>
    </source>
</evidence>
<proteinExistence type="predicted"/>